<organism evidence="3 4">
    <name type="scientific">Morella rubra</name>
    <name type="common">Chinese bayberry</name>
    <dbReference type="NCBI Taxonomy" id="262757"/>
    <lineage>
        <taxon>Eukaryota</taxon>
        <taxon>Viridiplantae</taxon>
        <taxon>Streptophyta</taxon>
        <taxon>Embryophyta</taxon>
        <taxon>Tracheophyta</taxon>
        <taxon>Spermatophyta</taxon>
        <taxon>Magnoliopsida</taxon>
        <taxon>eudicotyledons</taxon>
        <taxon>Gunneridae</taxon>
        <taxon>Pentapetalae</taxon>
        <taxon>rosids</taxon>
        <taxon>fabids</taxon>
        <taxon>Fagales</taxon>
        <taxon>Myricaceae</taxon>
        <taxon>Morella</taxon>
    </lineage>
</organism>
<evidence type="ECO:0000256" key="1">
    <source>
        <dbReference type="SAM" id="Coils"/>
    </source>
</evidence>
<dbReference type="AlphaFoldDB" id="A0A6A1WMP6"/>
<feature type="compositionally biased region" description="Polar residues" evidence="2">
    <location>
        <begin position="231"/>
        <end position="251"/>
    </location>
</feature>
<sequence>MAPRRRASSSSQGTQTRVSLSLAQHQALIYKRPVVIERVVRLRDFNELEYEVLTVDANVEELTIQVKGVFFTLSANIIAQFIGILRPQVPAYSTIGPPFDMTSEEVWKEVTGADMIVPSTMICHCDMIGFFRMLDLIIVWDVAPKHHQILRDARYTSERDGLPHGLLISCMLVAAGVPILPDEKIRTPIGPICRSTFSRSATHLAQGGAHVAGDVDADEDAMDGRPPPRSLPTQRGRSSTYEVGQSSSSQVERPPWMNMLLEEIIVRMDKLFDKIKEEIRELRNERDT</sequence>
<evidence type="ECO:0000256" key="2">
    <source>
        <dbReference type="SAM" id="MobiDB-lite"/>
    </source>
</evidence>
<evidence type="ECO:0000313" key="4">
    <source>
        <dbReference type="Proteomes" id="UP000516437"/>
    </source>
</evidence>
<dbReference type="EMBL" id="RXIC02000019">
    <property type="protein sequence ID" value="KAB1226579.1"/>
    <property type="molecule type" value="Genomic_DNA"/>
</dbReference>
<name>A0A6A1WMP6_9ROSI</name>
<evidence type="ECO:0000313" key="3">
    <source>
        <dbReference type="EMBL" id="KAB1226579.1"/>
    </source>
</evidence>
<dbReference type="OrthoDB" id="1102012at2759"/>
<dbReference type="Proteomes" id="UP000516437">
    <property type="component" value="Chromosome 1"/>
</dbReference>
<feature type="region of interest" description="Disordered" evidence="2">
    <location>
        <begin position="215"/>
        <end position="254"/>
    </location>
</feature>
<reference evidence="3 4" key="1">
    <citation type="journal article" date="2019" name="Plant Biotechnol. J.">
        <title>The red bayberry genome and genetic basis of sex determination.</title>
        <authorList>
            <person name="Jia H.M."/>
            <person name="Jia H.J."/>
            <person name="Cai Q.L."/>
            <person name="Wang Y."/>
            <person name="Zhao H.B."/>
            <person name="Yang W.F."/>
            <person name="Wang G.Y."/>
            <person name="Li Y.H."/>
            <person name="Zhan D.L."/>
            <person name="Shen Y.T."/>
            <person name="Niu Q.F."/>
            <person name="Chang L."/>
            <person name="Qiu J."/>
            <person name="Zhao L."/>
            <person name="Xie H.B."/>
            <person name="Fu W.Y."/>
            <person name="Jin J."/>
            <person name="Li X.W."/>
            <person name="Jiao Y."/>
            <person name="Zhou C.C."/>
            <person name="Tu T."/>
            <person name="Chai C.Y."/>
            <person name="Gao J.L."/>
            <person name="Fan L.J."/>
            <person name="van de Weg E."/>
            <person name="Wang J.Y."/>
            <person name="Gao Z.S."/>
        </authorList>
    </citation>
    <scope>NUCLEOTIDE SEQUENCE [LARGE SCALE GENOMIC DNA]</scope>
    <source>
        <tissue evidence="3">Leaves</tissue>
    </source>
</reference>
<feature type="coiled-coil region" evidence="1">
    <location>
        <begin position="261"/>
        <end position="288"/>
    </location>
</feature>
<comment type="caution">
    <text evidence="3">The sequence shown here is derived from an EMBL/GenBank/DDBJ whole genome shotgun (WGS) entry which is preliminary data.</text>
</comment>
<protein>
    <submittedName>
        <fullName evidence="3">Uncharacterized protein</fullName>
    </submittedName>
</protein>
<accession>A0A6A1WMP6</accession>
<proteinExistence type="predicted"/>
<keyword evidence="1" id="KW-0175">Coiled coil</keyword>
<gene>
    <name evidence="3" type="ORF">CJ030_MR1G003360</name>
</gene>
<keyword evidence="4" id="KW-1185">Reference proteome</keyword>